<sequence length="466" mass="52022">MKIHALISSFSRRCVLSSVMFLCLLTFAVSPVSADSHAGSSSGIAGQFLGLLGDDVDQQKATLKILETQWHPGFVPMILELYHIGNNPQLTRQLMDILRKKTGQTFGNNLDEWYRWIWRSPENRHPEYAEFKARLYELIDPRFANYFSGIQSTDIRLDEVRWGGVMQDGIPPLRSPKMIPASQAGYLGDTDVVFGVSVNGDERAYPKRILAWHEMFTDTIGGTDFAGVYCTLCGSVVLYETRHKGKSYQLGTSGFLYRSNKLMYDKGTQSLWSTTWGKPVIGALVGKGIELGQDAVVTTTWGEWKRRHPESTVLSLDTGYERNYGEGVAYQDYFATQKLMFAVPETDGRLQNKDEVLALSFPGVADTLAIDANYLKKNSVHNDKVGSQALVVLTDASGANRVYDSGGIQFKSYDADKQVMDVQGNTWAVGEDALTGANGQKLKRLAARRAFWFGWYAAYNDTRLVK</sequence>
<feature type="chain" id="PRO_5027844072" description="DUF3179 domain-containing protein" evidence="1">
    <location>
        <begin position="35"/>
        <end position="466"/>
    </location>
</feature>
<name>A0A6S6TXA7_9GAMM</name>
<evidence type="ECO:0008006" key="3">
    <source>
        <dbReference type="Google" id="ProtNLM"/>
    </source>
</evidence>
<proteinExistence type="predicted"/>
<organism evidence="2">
    <name type="scientific">uncultured Thiotrichaceae bacterium</name>
    <dbReference type="NCBI Taxonomy" id="298394"/>
    <lineage>
        <taxon>Bacteria</taxon>
        <taxon>Pseudomonadati</taxon>
        <taxon>Pseudomonadota</taxon>
        <taxon>Gammaproteobacteria</taxon>
        <taxon>Thiotrichales</taxon>
        <taxon>Thiotrichaceae</taxon>
        <taxon>environmental samples</taxon>
    </lineage>
</organism>
<evidence type="ECO:0000313" key="2">
    <source>
        <dbReference type="EMBL" id="CAA6821370.1"/>
    </source>
</evidence>
<dbReference type="Pfam" id="PF11376">
    <property type="entry name" value="DUF3179"/>
    <property type="match status" value="1"/>
</dbReference>
<evidence type="ECO:0000256" key="1">
    <source>
        <dbReference type="SAM" id="SignalP"/>
    </source>
</evidence>
<keyword evidence="1" id="KW-0732">Signal</keyword>
<dbReference type="AlphaFoldDB" id="A0A6S6TXA7"/>
<dbReference type="InterPro" id="IPR021516">
    <property type="entry name" value="DUF3179"/>
</dbReference>
<feature type="signal peptide" evidence="1">
    <location>
        <begin position="1"/>
        <end position="34"/>
    </location>
</feature>
<accession>A0A6S6TXA7</accession>
<gene>
    <name evidence="2" type="ORF">HELGO_WM40045</name>
</gene>
<protein>
    <recommendedName>
        <fullName evidence="3">DUF3179 domain-containing protein</fullName>
    </recommendedName>
</protein>
<dbReference type="EMBL" id="CACVAT010000357">
    <property type="protein sequence ID" value="CAA6821370.1"/>
    <property type="molecule type" value="Genomic_DNA"/>
</dbReference>
<reference evidence="2" key="1">
    <citation type="submission" date="2020-01" db="EMBL/GenBank/DDBJ databases">
        <authorList>
            <person name="Meier V. D."/>
            <person name="Meier V D."/>
        </authorList>
    </citation>
    <scope>NUCLEOTIDE SEQUENCE</scope>
    <source>
        <strain evidence="2">HLG_WM_MAG_09</strain>
    </source>
</reference>